<evidence type="ECO:0000313" key="1">
    <source>
        <dbReference type="EMBL" id="SDY08309.1"/>
    </source>
</evidence>
<dbReference type="Proteomes" id="UP000199595">
    <property type="component" value="Unassembled WGS sequence"/>
</dbReference>
<dbReference type="EMBL" id="FNNJ01000021">
    <property type="protein sequence ID" value="SDY08309.1"/>
    <property type="molecule type" value="Genomic_DNA"/>
</dbReference>
<reference evidence="1 2" key="1">
    <citation type="submission" date="2016-10" db="EMBL/GenBank/DDBJ databases">
        <authorList>
            <person name="de Groot N.N."/>
        </authorList>
    </citation>
    <scope>NUCLEOTIDE SEQUENCE [LARGE SCALE GENOMIC DNA]</scope>
    <source>
        <strain evidence="1 2">DSM 24956</strain>
    </source>
</reference>
<dbReference type="RefSeq" id="WP_090126530.1">
    <property type="nucleotide sequence ID" value="NZ_FNNJ01000021.1"/>
</dbReference>
<organism evidence="1 2">
    <name type="scientific">Lutibacter oricola</name>
    <dbReference type="NCBI Taxonomy" id="762486"/>
    <lineage>
        <taxon>Bacteria</taxon>
        <taxon>Pseudomonadati</taxon>
        <taxon>Bacteroidota</taxon>
        <taxon>Flavobacteriia</taxon>
        <taxon>Flavobacteriales</taxon>
        <taxon>Flavobacteriaceae</taxon>
        <taxon>Lutibacter</taxon>
    </lineage>
</organism>
<gene>
    <name evidence="1" type="ORF">SAMN05444411_1211</name>
</gene>
<dbReference type="OrthoDB" id="1145241at2"/>
<accession>A0A1H3H0Z9</accession>
<sequence length="239" mass="28221">MKKIILFLFLILLISCKNDSQKKNIDKIENEEFTKVKIEKVNDSKKNEQKDEEINLINFNIEYIKSKTSKLTENINVDSINIKELNKIPKEFLKKYISSHKIDFGYPEYLPVDYPESYSFYQFKEFENFFLFTIIHQNEFCCQTLYAVTTEKNEISIINISVIGFVGADGGWKGKRFGKWFNEFGIGSTLINFYDEDLDENTKNVEIDSTWSEYEFSKNGIIKNIEHHQVKYKGNKQIE</sequence>
<evidence type="ECO:0008006" key="3">
    <source>
        <dbReference type="Google" id="ProtNLM"/>
    </source>
</evidence>
<dbReference type="PROSITE" id="PS51257">
    <property type="entry name" value="PROKAR_LIPOPROTEIN"/>
    <property type="match status" value="1"/>
</dbReference>
<dbReference type="AlphaFoldDB" id="A0A1H3H0Z9"/>
<keyword evidence="2" id="KW-1185">Reference proteome</keyword>
<proteinExistence type="predicted"/>
<protein>
    <recommendedName>
        <fullName evidence="3">Lipoprotein</fullName>
    </recommendedName>
</protein>
<evidence type="ECO:0000313" key="2">
    <source>
        <dbReference type="Proteomes" id="UP000199595"/>
    </source>
</evidence>
<name>A0A1H3H0Z9_9FLAO</name>